<evidence type="ECO:0000313" key="4">
    <source>
        <dbReference type="Proteomes" id="UP000000305"/>
    </source>
</evidence>
<gene>
    <name evidence="3" type="ORF">DAPPUDRAFT_261649</name>
</gene>
<dbReference type="PANTHER" id="PTHR33194:SF4">
    <property type="entry name" value="CCHC-TYPE DOMAIN-CONTAINING PROTEIN"/>
    <property type="match status" value="1"/>
</dbReference>
<dbReference type="InParanoid" id="E9HLD6"/>
<dbReference type="PANTHER" id="PTHR33194">
    <property type="entry name" value="ZINC KNUCKLE DOMAINCONTAINING PROTEIN"/>
    <property type="match status" value="1"/>
</dbReference>
<evidence type="ECO:0000259" key="2">
    <source>
        <dbReference type="Pfam" id="PF03732"/>
    </source>
</evidence>
<evidence type="ECO:0000256" key="1">
    <source>
        <dbReference type="SAM" id="MobiDB-lite"/>
    </source>
</evidence>
<dbReference type="HOGENOM" id="CLU_714265_0_0_1"/>
<dbReference type="KEGG" id="dpx:DAPPUDRAFT_261649"/>
<protein>
    <recommendedName>
        <fullName evidence="2">Retrotransposon gag domain-containing protein</fullName>
    </recommendedName>
</protein>
<dbReference type="OrthoDB" id="10037266at2759"/>
<feature type="region of interest" description="Disordered" evidence="1">
    <location>
        <begin position="24"/>
        <end position="49"/>
    </location>
</feature>
<name>E9HLD6_DAPPU</name>
<dbReference type="AlphaFoldDB" id="E9HLD6"/>
<keyword evidence="4" id="KW-1185">Reference proteome</keyword>
<dbReference type="STRING" id="6669.E9HLD6"/>
<sequence length="387" mass="44351">MKSIYDGRDPRFCVEDCPTNTAHPLYRGNEANQDQAGHGGVEPPGHGPGENVQFNVAPNDPFLGIPDVPPLIHVGNFKERDPPVFRGLPQEDVMEWSIQFQRVSAFNQWGPIQQLRHIEFSVEGVAAKWLSGLQPRPGTYDELMRALQAAFRHHHYAMELESRLRSRKQLPDEPVMSYCYEIIYLCSKVDPAMPEERKVQFIFQNMEPMLMKKVFPQMDRPNIDELFRRLQAHSQAALIAERSTPVNNVLPVSPVSEKEEIEKLVREEVSKSLDPIVQKVGEVLGWRNPGRMVEPSRQVMADRGVIVQKKRRIRIEFMCLVESQDCLHCVEEVYLHERGCEEECLQCVEEVYLHDRVKRSAFVVTERCAFTGCAEASGEDASSLRRN</sequence>
<dbReference type="Pfam" id="PF03732">
    <property type="entry name" value="Retrotrans_gag"/>
    <property type="match status" value="1"/>
</dbReference>
<feature type="domain" description="Retrotransposon gag" evidence="2">
    <location>
        <begin position="118"/>
        <end position="201"/>
    </location>
</feature>
<accession>E9HLD6</accession>
<evidence type="ECO:0000313" key="3">
    <source>
        <dbReference type="EMBL" id="EFX67415.1"/>
    </source>
</evidence>
<reference evidence="3 4" key="1">
    <citation type="journal article" date="2011" name="Science">
        <title>The ecoresponsive genome of Daphnia pulex.</title>
        <authorList>
            <person name="Colbourne J.K."/>
            <person name="Pfrender M.E."/>
            <person name="Gilbert D."/>
            <person name="Thomas W.K."/>
            <person name="Tucker A."/>
            <person name="Oakley T.H."/>
            <person name="Tokishita S."/>
            <person name="Aerts A."/>
            <person name="Arnold G.J."/>
            <person name="Basu M.K."/>
            <person name="Bauer D.J."/>
            <person name="Caceres C.E."/>
            <person name="Carmel L."/>
            <person name="Casola C."/>
            <person name="Choi J.H."/>
            <person name="Detter J.C."/>
            <person name="Dong Q."/>
            <person name="Dusheyko S."/>
            <person name="Eads B.D."/>
            <person name="Frohlich T."/>
            <person name="Geiler-Samerotte K.A."/>
            <person name="Gerlach D."/>
            <person name="Hatcher P."/>
            <person name="Jogdeo S."/>
            <person name="Krijgsveld J."/>
            <person name="Kriventseva E.V."/>
            <person name="Kultz D."/>
            <person name="Laforsch C."/>
            <person name="Lindquist E."/>
            <person name="Lopez J."/>
            <person name="Manak J.R."/>
            <person name="Muller J."/>
            <person name="Pangilinan J."/>
            <person name="Patwardhan R.P."/>
            <person name="Pitluck S."/>
            <person name="Pritham E.J."/>
            <person name="Rechtsteiner A."/>
            <person name="Rho M."/>
            <person name="Rogozin I.B."/>
            <person name="Sakarya O."/>
            <person name="Salamov A."/>
            <person name="Schaack S."/>
            <person name="Shapiro H."/>
            <person name="Shiga Y."/>
            <person name="Skalitzky C."/>
            <person name="Smith Z."/>
            <person name="Souvorov A."/>
            <person name="Sung W."/>
            <person name="Tang Z."/>
            <person name="Tsuchiya D."/>
            <person name="Tu H."/>
            <person name="Vos H."/>
            <person name="Wang M."/>
            <person name="Wolf Y.I."/>
            <person name="Yamagata H."/>
            <person name="Yamada T."/>
            <person name="Ye Y."/>
            <person name="Shaw J.R."/>
            <person name="Andrews J."/>
            <person name="Crease T.J."/>
            <person name="Tang H."/>
            <person name="Lucas S.M."/>
            <person name="Robertson H.M."/>
            <person name="Bork P."/>
            <person name="Koonin E.V."/>
            <person name="Zdobnov E.M."/>
            <person name="Grigoriev I.V."/>
            <person name="Lynch M."/>
            <person name="Boore J.L."/>
        </authorList>
    </citation>
    <scope>NUCLEOTIDE SEQUENCE [LARGE SCALE GENOMIC DNA]</scope>
</reference>
<proteinExistence type="predicted"/>
<dbReference type="InterPro" id="IPR005162">
    <property type="entry name" value="Retrotrans_gag_dom"/>
</dbReference>
<dbReference type="Proteomes" id="UP000000305">
    <property type="component" value="Unassembled WGS sequence"/>
</dbReference>
<organism evidence="3 4">
    <name type="scientific">Daphnia pulex</name>
    <name type="common">Water flea</name>
    <dbReference type="NCBI Taxonomy" id="6669"/>
    <lineage>
        <taxon>Eukaryota</taxon>
        <taxon>Metazoa</taxon>
        <taxon>Ecdysozoa</taxon>
        <taxon>Arthropoda</taxon>
        <taxon>Crustacea</taxon>
        <taxon>Branchiopoda</taxon>
        <taxon>Diplostraca</taxon>
        <taxon>Cladocera</taxon>
        <taxon>Anomopoda</taxon>
        <taxon>Daphniidae</taxon>
        <taxon>Daphnia</taxon>
    </lineage>
</organism>
<dbReference type="EMBL" id="GL732678">
    <property type="protein sequence ID" value="EFX67415.1"/>
    <property type="molecule type" value="Genomic_DNA"/>
</dbReference>